<dbReference type="InterPro" id="IPR006047">
    <property type="entry name" value="GH13_cat_dom"/>
</dbReference>
<dbReference type="Gene3D" id="2.60.40.1180">
    <property type="entry name" value="Golgi alpha-mannosidase II"/>
    <property type="match status" value="1"/>
</dbReference>
<dbReference type="SMART" id="SM00642">
    <property type="entry name" value="Aamy"/>
    <property type="match status" value="1"/>
</dbReference>
<feature type="region of interest" description="Disordered" evidence="6">
    <location>
        <begin position="1"/>
        <end position="126"/>
    </location>
</feature>
<dbReference type="GO" id="GO:0019156">
    <property type="term" value="F:isoamylase activity"/>
    <property type="evidence" value="ECO:0007669"/>
    <property type="project" value="UniProtKB-ARBA"/>
</dbReference>
<proteinExistence type="inferred from homology"/>
<dbReference type="KEGG" id="bpg:Bathy12g01280"/>
<sequence>MNGIAADPPPPKRKTKFGDPNNPAAVGLGGIGGEKPREDEKTTSTVATKAPPPVTPPPSPSPPPAPKMKKSSKTTAVVSTVSKTKTPSSPPPSKKAKSTTNILRPIAETPLNRGEPTCGEPSPLGATRLENESVNFALRTQNATNVTLVLYSEEDFKSGKITAEIDLDPTSGFRTERAKDDAVIWHVEVPNLSEKCLYGYRVNGPKLPGHAFDFNKIVLDPYAKHVCCNRERYGETNQRAENDLEKNWPQYASGVPALYNRGSENEAFDWEGVESPEYELADLTIYEGHVRGIGQTYEDMIGKLPYLKSIGVNCLELLPIHEFNELEYSDENTRNPETGELRRNFWGYSTVNFFTPMTKYAKVGEADCGRKSNDEFKKLVRECHRNDMEVILDVVFNHTAEGNEKGLTLSFRGVDNRSYYVTAPTGEFYNYSGCGNTLNCNHPMVADLIVDSLKHFVEEYHIDGFRFDLASILTREASHYKGEEGPTAEELSLLASAQPNSGINNVNSADSTTNGMPYNDEEEVLYDQDGNPIPKNPLQKIPIGTNLEDPPVLRAISNDPVLRNVKLIAEAWDAGGLYQVGTFPHYGVWAEWNGKFRDDVRNFIKGSDGFVGAMASRLCGSPDIYHASGRKPKSSINFVTCHDGFTLRDLVSYNEKNNFFNGEDNNDGENHNISWNCGSGPEADGPTTDKNIVALRERQMRNFFCALFLSQGVPMITMGDEYGHTKNGNNNTYCHDNYLNYIDWDQALDPLSGDGLKRFCSEMAEFRAQHGAFRLPDFPTDANCQWHGVKPHEPDWEETSRFIAYTISANTPEDPEKFYVAFNANFESILVTLPELPAGLHWRCVLDTSLETPFDFVSAEDISDEDRFTAEAMVRPQLRANRFTILDRSCVVLKAELDDDEEEEEI</sequence>
<dbReference type="RefSeq" id="XP_007509807.1">
    <property type="nucleotide sequence ID" value="XM_007509745.1"/>
</dbReference>
<protein>
    <submittedName>
        <fullName evidence="8">Isoamylase</fullName>
    </submittedName>
</protein>
<evidence type="ECO:0000256" key="3">
    <source>
        <dbReference type="ARBA" id="ARBA00022528"/>
    </source>
</evidence>
<feature type="domain" description="Glycosyl hydrolase family 13 catalytic" evidence="7">
    <location>
        <begin position="283"/>
        <end position="767"/>
    </location>
</feature>
<dbReference type="PANTHER" id="PTHR43002">
    <property type="entry name" value="GLYCOGEN DEBRANCHING ENZYME"/>
    <property type="match status" value="1"/>
</dbReference>
<evidence type="ECO:0000256" key="4">
    <source>
        <dbReference type="ARBA" id="ARBA00022640"/>
    </source>
</evidence>
<dbReference type="Gene3D" id="3.20.20.80">
    <property type="entry name" value="Glycosidases"/>
    <property type="match status" value="1"/>
</dbReference>
<dbReference type="CDD" id="cd02856">
    <property type="entry name" value="E_set_GDE_Isoamylase_N"/>
    <property type="match status" value="1"/>
</dbReference>
<keyword evidence="3" id="KW-0150">Chloroplast</keyword>
<evidence type="ECO:0000313" key="9">
    <source>
        <dbReference type="Proteomes" id="UP000198341"/>
    </source>
</evidence>
<dbReference type="eggNOG" id="KOG0470">
    <property type="taxonomic scope" value="Eukaryota"/>
</dbReference>
<keyword evidence="4" id="KW-0934">Plastid</keyword>
<dbReference type="GO" id="GO:0005975">
    <property type="term" value="P:carbohydrate metabolic process"/>
    <property type="evidence" value="ECO:0007669"/>
    <property type="project" value="InterPro"/>
</dbReference>
<dbReference type="SUPFAM" id="SSF81296">
    <property type="entry name" value="E set domains"/>
    <property type="match status" value="1"/>
</dbReference>
<evidence type="ECO:0000256" key="6">
    <source>
        <dbReference type="SAM" id="MobiDB-lite"/>
    </source>
</evidence>
<gene>
    <name evidence="8" type="ordered locus">Bathy12g01280</name>
</gene>
<evidence type="ECO:0000256" key="5">
    <source>
        <dbReference type="ARBA" id="ARBA00022946"/>
    </source>
</evidence>
<dbReference type="InterPro" id="IPR013780">
    <property type="entry name" value="Glyco_hydro_b"/>
</dbReference>
<evidence type="ECO:0000256" key="1">
    <source>
        <dbReference type="ARBA" id="ARBA00004229"/>
    </source>
</evidence>
<reference evidence="8 9" key="1">
    <citation type="submission" date="2011-10" db="EMBL/GenBank/DDBJ databases">
        <authorList>
            <person name="Genoscope - CEA"/>
        </authorList>
    </citation>
    <scope>NUCLEOTIDE SEQUENCE [LARGE SCALE GENOMIC DNA]</scope>
    <source>
        <strain evidence="8 9">RCC 1105</strain>
    </source>
</reference>
<evidence type="ECO:0000313" key="8">
    <source>
        <dbReference type="EMBL" id="CCO18922.1"/>
    </source>
</evidence>
<dbReference type="InterPro" id="IPR004193">
    <property type="entry name" value="Glyco_hydro_13_N"/>
</dbReference>
<dbReference type="Pfam" id="PF02922">
    <property type="entry name" value="CBM_48"/>
    <property type="match status" value="1"/>
</dbReference>
<dbReference type="AlphaFoldDB" id="K8EL48"/>
<dbReference type="STRING" id="41875.K8EL48"/>
<evidence type="ECO:0000256" key="2">
    <source>
        <dbReference type="ARBA" id="ARBA00008061"/>
    </source>
</evidence>
<comment type="subcellular location">
    <subcellularLocation>
        <location evidence="1">Plastid</location>
        <location evidence="1">Chloroplast</location>
    </subcellularLocation>
</comment>
<dbReference type="InterPro" id="IPR013783">
    <property type="entry name" value="Ig-like_fold"/>
</dbReference>
<dbReference type="Pfam" id="PF00128">
    <property type="entry name" value="Alpha-amylase"/>
    <property type="match status" value="1"/>
</dbReference>
<dbReference type="Gene3D" id="2.60.40.10">
    <property type="entry name" value="Immunoglobulins"/>
    <property type="match status" value="1"/>
</dbReference>
<dbReference type="OrthoDB" id="204980at2759"/>
<keyword evidence="9" id="KW-1185">Reference proteome</keyword>
<dbReference type="GO" id="GO:0009507">
    <property type="term" value="C:chloroplast"/>
    <property type="evidence" value="ECO:0007669"/>
    <property type="project" value="UniProtKB-SubCell"/>
</dbReference>
<keyword evidence="5" id="KW-0809">Transit peptide</keyword>
<dbReference type="EMBL" id="FO082267">
    <property type="protein sequence ID" value="CCO18922.1"/>
    <property type="molecule type" value="Genomic_DNA"/>
</dbReference>
<dbReference type="Pfam" id="PF21156">
    <property type="entry name" value="ISOA1-3_C"/>
    <property type="match status" value="1"/>
</dbReference>
<comment type="similarity">
    <text evidence="2">Belongs to the glycosyl hydrolase 13 family.</text>
</comment>
<dbReference type="InterPro" id="IPR048650">
    <property type="entry name" value="ISOA1-3-like_C"/>
</dbReference>
<dbReference type="Proteomes" id="UP000198341">
    <property type="component" value="Chromosome 12"/>
</dbReference>
<dbReference type="InterPro" id="IPR044505">
    <property type="entry name" value="GlgX_Isoamylase_N_E_set"/>
</dbReference>
<dbReference type="SUPFAM" id="SSF51445">
    <property type="entry name" value="(Trans)glycosidases"/>
    <property type="match status" value="1"/>
</dbReference>
<evidence type="ECO:0000259" key="7">
    <source>
        <dbReference type="SMART" id="SM00642"/>
    </source>
</evidence>
<feature type="compositionally biased region" description="Pro residues" evidence="6">
    <location>
        <begin position="50"/>
        <end position="66"/>
    </location>
</feature>
<dbReference type="InterPro" id="IPR017853">
    <property type="entry name" value="GH"/>
</dbReference>
<name>K8EL48_9CHLO</name>
<dbReference type="GeneID" id="19012304"/>
<dbReference type="CDD" id="cd11326">
    <property type="entry name" value="AmyAc_Glg_debranch"/>
    <property type="match status" value="1"/>
</dbReference>
<dbReference type="InterPro" id="IPR014756">
    <property type="entry name" value="Ig_E-set"/>
</dbReference>
<dbReference type="SUPFAM" id="SSF51011">
    <property type="entry name" value="Glycosyl hydrolase domain"/>
    <property type="match status" value="1"/>
</dbReference>
<feature type="compositionally biased region" description="Low complexity" evidence="6">
    <location>
        <begin position="73"/>
        <end position="87"/>
    </location>
</feature>
<organism evidence="8 9">
    <name type="scientific">Bathycoccus prasinos</name>
    <dbReference type="NCBI Taxonomy" id="41875"/>
    <lineage>
        <taxon>Eukaryota</taxon>
        <taxon>Viridiplantae</taxon>
        <taxon>Chlorophyta</taxon>
        <taxon>Mamiellophyceae</taxon>
        <taxon>Mamiellales</taxon>
        <taxon>Bathycoccaceae</taxon>
        <taxon>Bathycoccus</taxon>
    </lineage>
</organism>
<accession>K8EL48</accession>